<dbReference type="SUPFAM" id="SSF52540">
    <property type="entry name" value="P-loop containing nucleoside triphosphate hydrolases"/>
    <property type="match status" value="1"/>
</dbReference>
<feature type="compositionally biased region" description="Basic and acidic residues" evidence="6">
    <location>
        <begin position="228"/>
        <end position="237"/>
    </location>
</feature>
<evidence type="ECO:0000256" key="6">
    <source>
        <dbReference type="SAM" id="MobiDB-lite"/>
    </source>
</evidence>
<dbReference type="Proteomes" id="UP000830835">
    <property type="component" value="Unassembled WGS sequence"/>
</dbReference>
<dbReference type="Gene3D" id="3.30.1220.10">
    <property type="entry name" value="CobW-like, C-terminal domain"/>
    <property type="match status" value="1"/>
</dbReference>
<dbReference type="Gene3D" id="3.40.50.300">
    <property type="entry name" value="P-loop containing nucleotide triphosphate hydrolases"/>
    <property type="match status" value="1"/>
</dbReference>
<feature type="region of interest" description="Disordered" evidence="6">
    <location>
        <begin position="212"/>
        <end position="237"/>
    </location>
</feature>
<name>A0ABT0CF06_THEVL</name>
<comment type="similarity">
    <text evidence="4">Belongs to the SIMIBI class G3E GTPase family. ZNG1 subfamily.</text>
</comment>
<dbReference type="RefSeq" id="WP_244352842.1">
    <property type="nucleotide sequence ID" value="NZ_JAFIRA010000060.1"/>
</dbReference>
<proteinExistence type="inferred from homology"/>
<dbReference type="Pfam" id="PF07683">
    <property type="entry name" value="CobW_C"/>
    <property type="match status" value="1"/>
</dbReference>
<comment type="caution">
    <text evidence="8">The sequence shown here is derived from an EMBL/GenBank/DDBJ whole genome shotgun (WGS) entry which is preliminary data.</text>
</comment>
<feature type="domain" description="CobW C-terminal" evidence="7">
    <location>
        <begin position="242"/>
        <end position="332"/>
    </location>
</feature>
<evidence type="ECO:0000256" key="3">
    <source>
        <dbReference type="ARBA" id="ARBA00023186"/>
    </source>
</evidence>
<evidence type="ECO:0000259" key="7">
    <source>
        <dbReference type="SMART" id="SM00833"/>
    </source>
</evidence>
<keyword evidence="9" id="KW-1185">Reference proteome</keyword>
<evidence type="ECO:0000313" key="9">
    <source>
        <dbReference type="Proteomes" id="UP000830835"/>
    </source>
</evidence>
<dbReference type="SMART" id="SM00833">
    <property type="entry name" value="CobW_C"/>
    <property type="match status" value="1"/>
</dbReference>
<evidence type="ECO:0000313" key="8">
    <source>
        <dbReference type="EMBL" id="MCJ2544363.1"/>
    </source>
</evidence>
<sequence length="338" mass="38381">MKAQLPVTILTGFLGSGKTTLLKRILQEEHGLRIGVILNEFGEISIDGELVNMPEAGLMQLSNGCLCCTVRDDFEQAARELLKRTEELDYLLVETSGVADPRQVTELFVQRAFHEDLRLDGVVTLVDGSEYWHNFQHSQTAAHQISSADILLLNKVDLITDAERDQILLDVRRYNPDAPCLLTTHAQVPLARILDVHAFQPELWDPHLEAEENSHHLHPQGSAPLTQTDEHHHSHHLEEDGIQSVSFQLEQPLDLAEFRDWLQDLPDTIFRAKGVLSVIDEPQRVIFHQVGHRQTLFLEREWDPDELRLSKIVLIGKELQRERLAASLNQVCEATAAR</sequence>
<dbReference type="Pfam" id="PF02492">
    <property type="entry name" value="cobW"/>
    <property type="match status" value="1"/>
</dbReference>
<organism evidence="8 9">
    <name type="scientific">Thermostichus vulcanus str. 'Rupite'</name>
    <dbReference type="NCBI Taxonomy" id="2813851"/>
    <lineage>
        <taxon>Bacteria</taxon>
        <taxon>Bacillati</taxon>
        <taxon>Cyanobacteriota</taxon>
        <taxon>Cyanophyceae</taxon>
        <taxon>Thermostichales</taxon>
        <taxon>Thermostichaceae</taxon>
        <taxon>Thermostichus</taxon>
    </lineage>
</organism>
<keyword evidence="2" id="KW-0378">Hydrolase</keyword>
<dbReference type="InterPro" id="IPR003495">
    <property type="entry name" value="CobW/HypB/UreG_nucleotide-bd"/>
</dbReference>
<evidence type="ECO:0000256" key="1">
    <source>
        <dbReference type="ARBA" id="ARBA00022741"/>
    </source>
</evidence>
<dbReference type="PANTHER" id="PTHR13748">
    <property type="entry name" value="COBW-RELATED"/>
    <property type="match status" value="1"/>
</dbReference>
<protein>
    <submittedName>
        <fullName evidence="8">GTP-binding protein</fullName>
    </submittedName>
</protein>
<evidence type="ECO:0000256" key="2">
    <source>
        <dbReference type="ARBA" id="ARBA00022801"/>
    </source>
</evidence>
<accession>A0ABT0CF06</accession>
<keyword evidence="3" id="KW-0143">Chaperone</keyword>
<dbReference type="InterPro" id="IPR027417">
    <property type="entry name" value="P-loop_NTPase"/>
</dbReference>
<reference evidence="8" key="1">
    <citation type="submission" date="2021-02" db="EMBL/GenBank/DDBJ databases">
        <title>The CRISPR/cas machinery reduction and long-range gene transfer in the hot spring cyanobacterium Synechococcus.</title>
        <authorList>
            <person name="Dvorak P."/>
            <person name="Jahodarova E."/>
            <person name="Hasler P."/>
            <person name="Poulickova A."/>
        </authorList>
    </citation>
    <scope>NUCLEOTIDE SEQUENCE</scope>
    <source>
        <strain evidence="8">Rupite</strain>
    </source>
</reference>
<keyword evidence="1" id="KW-0547">Nucleotide-binding</keyword>
<dbReference type="SUPFAM" id="SSF90002">
    <property type="entry name" value="Hypothetical protein YjiA, C-terminal domain"/>
    <property type="match status" value="1"/>
</dbReference>
<dbReference type="CDD" id="cd03112">
    <property type="entry name" value="CobW-like"/>
    <property type="match status" value="1"/>
</dbReference>
<dbReference type="InterPro" id="IPR051316">
    <property type="entry name" value="Zinc-reg_GTPase_activator"/>
</dbReference>
<dbReference type="InterPro" id="IPR036627">
    <property type="entry name" value="CobW-likC_sf"/>
</dbReference>
<evidence type="ECO:0000256" key="4">
    <source>
        <dbReference type="ARBA" id="ARBA00034320"/>
    </source>
</evidence>
<evidence type="ECO:0000256" key="5">
    <source>
        <dbReference type="ARBA" id="ARBA00049117"/>
    </source>
</evidence>
<comment type="catalytic activity">
    <reaction evidence="5">
        <text>GTP + H2O = GDP + phosphate + H(+)</text>
        <dbReference type="Rhea" id="RHEA:19669"/>
        <dbReference type="ChEBI" id="CHEBI:15377"/>
        <dbReference type="ChEBI" id="CHEBI:15378"/>
        <dbReference type="ChEBI" id="CHEBI:37565"/>
        <dbReference type="ChEBI" id="CHEBI:43474"/>
        <dbReference type="ChEBI" id="CHEBI:58189"/>
    </reaction>
    <physiologicalReaction direction="left-to-right" evidence="5">
        <dbReference type="Rhea" id="RHEA:19670"/>
    </physiologicalReaction>
</comment>
<dbReference type="InterPro" id="IPR011629">
    <property type="entry name" value="CobW-like_C"/>
</dbReference>
<dbReference type="EMBL" id="JAFIRA010000060">
    <property type="protein sequence ID" value="MCJ2544363.1"/>
    <property type="molecule type" value="Genomic_DNA"/>
</dbReference>
<gene>
    <name evidence="8" type="ORF">JX360_15865</name>
</gene>